<dbReference type="AlphaFoldDB" id="A0A375IMD0"/>
<protein>
    <submittedName>
        <fullName evidence="1">Uncharacterized protein</fullName>
    </submittedName>
</protein>
<evidence type="ECO:0000313" key="1">
    <source>
        <dbReference type="EMBL" id="SPK75826.1"/>
    </source>
</evidence>
<dbReference type="EMBL" id="LT991977">
    <property type="protein sequence ID" value="SPK75826.1"/>
    <property type="molecule type" value="Genomic_DNA"/>
</dbReference>
<name>A0A375IMD0_9BURK</name>
<sequence length="63" mass="7427">MVENSPREHARGAASYAHFSRFTVYQMVFAWRLLTGWQRLVGSYRRRTALQLGYYDPSNLSTR</sequence>
<geneLocation type="plasmid" evidence="1">
    <name>II</name>
</geneLocation>
<accession>A0A375IMD0</accession>
<dbReference type="Proteomes" id="UP000255505">
    <property type="component" value="Plasmid II"/>
</dbReference>
<reference evidence="1 2" key="1">
    <citation type="submission" date="2018-01" db="EMBL/GenBank/DDBJ databases">
        <authorList>
            <person name="Gaut B.S."/>
            <person name="Morton B.R."/>
            <person name="Clegg M.T."/>
            <person name="Duvall M.R."/>
        </authorList>
    </citation>
    <scope>NUCLEOTIDE SEQUENCE [LARGE SCALE GENOMIC DNA]</scope>
    <source>
        <strain evidence="1">Cupriavidus taiwanensis LMG 19425</strain>
        <plasmid evidence="2">Plasmid ii</plasmid>
    </source>
</reference>
<evidence type="ECO:0000313" key="2">
    <source>
        <dbReference type="Proteomes" id="UP000255505"/>
    </source>
</evidence>
<organism evidence="1 2">
    <name type="scientific">Cupriavidus taiwanensis</name>
    <dbReference type="NCBI Taxonomy" id="164546"/>
    <lineage>
        <taxon>Bacteria</taxon>
        <taxon>Pseudomonadati</taxon>
        <taxon>Pseudomonadota</taxon>
        <taxon>Betaproteobacteria</taxon>
        <taxon>Burkholderiales</taxon>
        <taxon>Burkholderiaceae</taxon>
        <taxon>Cupriavidus</taxon>
    </lineage>
</organism>
<gene>
    <name evidence="1" type="ORF">CT19425_MP60202</name>
</gene>
<keyword evidence="1" id="KW-0614">Plasmid</keyword>
<proteinExistence type="predicted"/>